<dbReference type="InterPro" id="IPR001163">
    <property type="entry name" value="Sm_dom_euk/arc"/>
</dbReference>
<dbReference type="SMART" id="SM00651">
    <property type="entry name" value="Sm"/>
    <property type="match status" value="1"/>
</dbReference>
<reference evidence="2" key="1">
    <citation type="journal article" date="2008" name="Nat. Genet.">
        <title>The Pristionchus pacificus genome provides a unique perspective on nematode lifestyle and parasitism.</title>
        <authorList>
            <person name="Dieterich C."/>
            <person name="Clifton S.W."/>
            <person name="Schuster L.N."/>
            <person name="Chinwalla A."/>
            <person name="Delehaunty K."/>
            <person name="Dinkelacker I."/>
            <person name="Fulton L."/>
            <person name="Fulton R."/>
            <person name="Godfrey J."/>
            <person name="Minx P."/>
            <person name="Mitreva M."/>
            <person name="Roeseler W."/>
            <person name="Tian H."/>
            <person name="Witte H."/>
            <person name="Yang S.P."/>
            <person name="Wilson R.K."/>
            <person name="Sommer R.J."/>
        </authorList>
    </citation>
    <scope>NUCLEOTIDE SEQUENCE [LARGE SCALE GENOMIC DNA]</scope>
    <source>
        <strain evidence="2">PS312</strain>
    </source>
</reference>
<dbReference type="GO" id="GO:0071209">
    <property type="term" value="F:U7 snRNA binding"/>
    <property type="evidence" value="ECO:0000318"/>
    <property type="project" value="GO_Central"/>
</dbReference>
<dbReference type="OrthoDB" id="10256176at2759"/>
<evidence type="ECO:0000313" key="2">
    <source>
        <dbReference type="Proteomes" id="UP000005239"/>
    </source>
</evidence>
<dbReference type="Gene3D" id="2.30.30.100">
    <property type="match status" value="1"/>
</dbReference>
<dbReference type="GO" id="GO:0016604">
    <property type="term" value="C:nuclear body"/>
    <property type="evidence" value="ECO:0000318"/>
    <property type="project" value="GO_Central"/>
</dbReference>
<dbReference type="SUPFAM" id="SSF50182">
    <property type="entry name" value="Sm-like ribonucleoproteins"/>
    <property type="match status" value="1"/>
</dbReference>
<dbReference type="InterPro" id="IPR010920">
    <property type="entry name" value="LSM_dom_sf"/>
</dbReference>
<dbReference type="AlphaFoldDB" id="A0A2A6BMN5"/>
<dbReference type="PANTHER" id="PTHR21196:SF1">
    <property type="entry name" value="U7 SNRNA-ASSOCIATED SM-LIKE PROTEIN LSM10"/>
    <property type="match status" value="1"/>
</dbReference>
<evidence type="ECO:0000313" key="1">
    <source>
        <dbReference type="EnsemblMetazoa" id="PPA10719.1"/>
    </source>
</evidence>
<dbReference type="PANTHER" id="PTHR21196">
    <property type="entry name" value="U7 SNRNA-ASSOCIATED SM-LIKE PROTEIN LSM10"/>
    <property type="match status" value="1"/>
</dbReference>
<gene>
    <name evidence="1" type="primary">WBGene00100273</name>
</gene>
<sequence>MELSCWREIMNESRKMREGMASFIAGLAGKKVLVELRGDKYANGTLESCDCYLNLRMSNVTMDQGGKNGVLREFFIRGKHIRFIHMDKYEDVVAAVRRGIRASKD</sequence>
<protein>
    <submittedName>
        <fullName evidence="1">Sm domain-containing protein</fullName>
    </submittedName>
</protein>
<keyword evidence="2" id="KW-1185">Reference proteome</keyword>
<dbReference type="GO" id="GO:0006398">
    <property type="term" value="P:mRNA 3'-end processing by stem-loop binding and cleavage"/>
    <property type="evidence" value="ECO:0000318"/>
    <property type="project" value="GO_Central"/>
</dbReference>
<proteinExistence type="predicted"/>
<dbReference type="InterPro" id="IPR052840">
    <property type="entry name" value="U7_snRNA_Sm-like"/>
</dbReference>
<dbReference type="InterPro" id="IPR047575">
    <property type="entry name" value="Sm"/>
</dbReference>
<accession>A0A8R1Y8F3</accession>
<dbReference type="Proteomes" id="UP000005239">
    <property type="component" value="Unassembled WGS sequence"/>
</dbReference>
<dbReference type="Pfam" id="PF01423">
    <property type="entry name" value="LSM"/>
    <property type="match status" value="1"/>
</dbReference>
<dbReference type="EnsemblMetazoa" id="PPA10719.1">
    <property type="protein sequence ID" value="PPA10719.1"/>
    <property type="gene ID" value="WBGene00100273"/>
</dbReference>
<reference evidence="1" key="2">
    <citation type="submission" date="2022-06" db="UniProtKB">
        <authorList>
            <consortium name="EnsemblMetazoa"/>
        </authorList>
    </citation>
    <scope>IDENTIFICATION</scope>
    <source>
        <strain evidence="1">PS312</strain>
    </source>
</reference>
<dbReference type="PROSITE" id="PS52002">
    <property type="entry name" value="SM"/>
    <property type="match status" value="1"/>
</dbReference>
<dbReference type="GO" id="GO:0071254">
    <property type="term" value="C:cytoplasmic U snRNP body"/>
    <property type="evidence" value="ECO:0000318"/>
    <property type="project" value="GO_Central"/>
</dbReference>
<name>A0A2A6BMN5_PRIPA</name>
<organism evidence="1 2">
    <name type="scientific">Pristionchus pacificus</name>
    <name type="common">Parasitic nematode worm</name>
    <dbReference type="NCBI Taxonomy" id="54126"/>
    <lineage>
        <taxon>Eukaryota</taxon>
        <taxon>Metazoa</taxon>
        <taxon>Ecdysozoa</taxon>
        <taxon>Nematoda</taxon>
        <taxon>Chromadorea</taxon>
        <taxon>Rhabditida</taxon>
        <taxon>Rhabditina</taxon>
        <taxon>Diplogasteromorpha</taxon>
        <taxon>Diplogasteroidea</taxon>
        <taxon>Neodiplogasteridae</taxon>
        <taxon>Pristionchus</taxon>
    </lineage>
</organism>
<accession>A0A2A6BMN5</accession>
<dbReference type="GO" id="GO:0071208">
    <property type="term" value="F:histone pre-mRNA DCP binding"/>
    <property type="evidence" value="ECO:0000318"/>
    <property type="project" value="GO_Central"/>
</dbReference>